<dbReference type="SUPFAM" id="SSF55120">
    <property type="entry name" value="Pseudouridine synthase"/>
    <property type="match status" value="1"/>
</dbReference>
<dbReference type="CDD" id="cd00165">
    <property type="entry name" value="S4"/>
    <property type="match status" value="1"/>
</dbReference>
<evidence type="ECO:0000259" key="11">
    <source>
        <dbReference type="SMART" id="SM00363"/>
    </source>
</evidence>
<dbReference type="Gene3D" id="3.10.290.10">
    <property type="entry name" value="RNA-binding S4 domain"/>
    <property type="match status" value="1"/>
</dbReference>
<dbReference type="GO" id="GO:0006396">
    <property type="term" value="P:RNA processing"/>
    <property type="evidence" value="ECO:0007669"/>
    <property type="project" value="UniProtKB-ARBA"/>
</dbReference>
<evidence type="ECO:0000256" key="5">
    <source>
        <dbReference type="ARBA" id="ARBA00041420"/>
    </source>
</evidence>
<comment type="caution">
    <text evidence="12">The sequence shown here is derived from an EMBL/GenBank/DDBJ whole genome shotgun (WGS) entry which is preliminary data.</text>
</comment>
<evidence type="ECO:0000256" key="10">
    <source>
        <dbReference type="PROSITE-ProRule" id="PRU00182"/>
    </source>
</evidence>
<organism evidence="12 13">
    <name type="scientific">Polaromonas eurypsychrophila</name>
    <dbReference type="NCBI Taxonomy" id="1614635"/>
    <lineage>
        <taxon>Bacteria</taxon>
        <taxon>Pseudomonadati</taxon>
        <taxon>Pseudomonadota</taxon>
        <taxon>Betaproteobacteria</taxon>
        <taxon>Burkholderiales</taxon>
        <taxon>Comamonadaceae</taxon>
        <taxon>Polaromonas</taxon>
    </lineage>
</organism>
<dbReference type="GO" id="GO:0001522">
    <property type="term" value="P:pseudouridine synthesis"/>
    <property type="evidence" value="ECO:0007669"/>
    <property type="project" value="InterPro"/>
</dbReference>
<gene>
    <name evidence="12" type="ORF">GCM10011496_01940</name>
</gene>
<feature type="domain" description="RNA-binding S4" evidence="11">
    <location>
        <begin position="5"/>
        <end position="63"/>
    </location>
</feature>
<dbReference type="InterPro" id="IPR020103">
    <property type="entry name" value="PsdUridine_synth_cat_dom_sf"/>
</dbReference>
<comment type="catalytic activity">
    <reaction evidence="2">
        <text>uridine(2604) in 23S rRNA = pseudouridine(2604) in 23S rRNA</text>
        <dbReference type="Rhea" id="RHEA:38875"/>
        <dbReference type="Rhea" id="RHEA-COMP:10093"/>
        <dbReference type="Rhea" id="RHEA-COMP:10094"/>
        <dbReference type="ChEBI" id="CHEBI:65314"/>
        <dbReference type="ChEBI" id="CHEBI:65315"/>
        <dbReference type="EC" id="5.4.99.21"/>
    </reaction>
</comment>
<dbReference type="AlphaFoldDB" id="A0A916S6B3"/>
<evidence type="ECO:0000256" key="1">
    <source>
        <dbReference type="ARBA" id="ARBA00036390"/>
    </source>
</evidence>
<dbReference type="CDD" id="cd02555">
    <property type="entry name" value="PSSA_1"/>
    <property type="match status" value="1"/>
</dbReference>
<name>A0A916S6B3_9BURK</name>
<dbReference type="InterPro" id="IPR050343">
    <property type="entry name" value="RsuA_PseudoU_synthase"/>
</dbReference>
<dbReference type="InterPro" id="IPR036986">
    <property type="entry name" value="S4_RNA-bd_sf"/>
</dbReference>
<protein>
    <recommendedName>
        <fullName evidence="4">Dual-specificity RNA pseudouridine synthase RluF</fullName>
        <ecNumber evidence="3">5.4.99.21</ecNumber>
    </recommendedName>
    <alternativeName>
        <fullName evidence="6">23S rRNA pseudouridine(2604) synthase</fullName>
    </alternativeName>
    <alternativeName>
        <fullName evidence="8">Ribosomal large subunit pseudouridine synthase F</fullName>
    </alternativeName>
    <alternativeName>
        <fullName evidence="7">rRNA pseudouridylate synthase F</fullName>
    </alternativeName>
    <alternativeName>
        <fullName evidence="9">rRNA-uridine isomerase F</fullName>
    </alternativeName>
    <alternativeName>
        <fullName evidence="5">tRNA(Tyr) pseudouridine(35) synthase</fullName>
    </alternativeName>
</protein>
<dbReference type="SUPFAM" id="SSF55174">
    <property type="entry name" value="Alpha-L RNA-binding motif"/>
    <property type="match status" value="1"/>
</dbReference>
<sequence>MTETVRLAKALAQMLNCSRREAEQYIEGGWVRVDGVVVEEPQFRVGNQKIELDRDASLLALTPVTLLLHKPAAYEAGLDGASGKPAAPALQLLTPANRSADDRSGIRPLKKHFSSQALATPLATSASGLVVLTQDWRVARKLGEDASVMEHEVIVEVAGQLVPGGLERLNRVEHGFTFNGILLPPAKVSWQNETRLRFALKGERPGQIAYMCETVGLSVQAMKRIRVGRVPMSSLAVGQWRYLLPTERF</sequence>
<dbReference type="Proteomes" id="UP000620596">
    <property type="component" value="Unassembled WGS sequence"/>
</dbReference>
<keyword evidence="13" id="KW-1185">Reference proteome</keyword>
<evidence type="ECO:0000256" key="3">
    <source>
        <dbReference type="ARBA" id="ARBA00038922"/>
    </source>
</evidence>
<evidence type="ECO:0000256" key="7">
    <source>
        <dbReference type="ARBA" id="ARBA00042843"/>
    </source>
</evidence>
<evidence type="ECO:0000256" key="9">
    <source>
        <dbReference type="ARBA" id="ARBA00043147"/>
    </source>
</evidence>
<dbReference type="GO" id="GO:0160138">
    <property type="term" value="F:23S rRNA pseudouridine(2604) synthase activity"/>
    <property type="evidence" value="ECO:0007669"/>
    <property type="project" value="UniProtKB-EC"/>
</dbReference>
<keyword evidence="10" id="KW-0694">RNA-binding</keyword>
<evidence type="ECO:0000256" key="8">
    <source>
        <dbReference type="ARBA" id="ARBA00042890"/>
    </source>
</evidence>
<reference evidence="12" key="1">
    <citation type="journal article" date="2014" name="Int. J. Syst. Evol. Microbiol.">
        <title>Complete genome sequence of Corynebacterium casei LMG S-19264T (=DSM 44701T), isolated from a smear-ripened cheese.</title>
        <authorList>
            <consortium name="US DOE Joint Genome Institute (JGI-PGF)"/>
            <person name="Walter F."/>
            <person name="Albersmeier A."/>
            <person name="Kalinowski J."/>
            <person name="Ruckert C."/>
        </authorList>
    </citation>
    <scope>NUCLEOTIDE SEQUENCE</scope>
    <source>
        <strain evidence="12">CGMCC 1.15322</strain>
    </source>
</reference>
<reference evidence="12" key="2">
    <citation type="submission" date="2020-09" db="EMBL/GenBank/DDBJ databases">
        <authorList>
            <person name="Sun Q."/>
            <person name="Zhou Y."/>
        </authorList>
    </citation>
    <scope>NUCLEOTIDE SEQUENCE</scope>
    <source>
        <strain evidence="12">CGMCC 1.15322</strain>
    </source>
</reference>
<proteinExistence type="predicted"/>
<dbReference type="PANTHER" id="PTHR47683:SF2">
    <property type="entry name" value="RNA-BINDING S4 DOMAIN-CONTAINING PROTEIN"/>
    <property type="match status" value="1"/>
</dbReference>
<evidence type="ECO:0000256" key="6">
    <source>
        <dbReference type="ARBA" id="ARBA00041697"/>
    </source>
</evidence>
<dbReference type="Gene3D" id="3.30.2350.10">
    <property type="entry name" value="Pseudouridine synthase"/>
    <property type="match status" value="1"/>
</dbReference>
<dbReference type="SMART" id="SM00363">
    <property type="entry name" value="S4"/>
    <property type="match status" value="1"/>
</dbReference>
<dbReference type="EMBL" id="BMIG01000001">
    <property type="protein sequence ID" value="GGA85009.1"/>
    <property type="molecule type" value="Genomic_DNA"/>
</dbReference>
<evidence type="ECO:0000313" key="13">
    <source>
        <dbReference type="Proteomes" id="UP000620596"/>
    </source>
</evidence>
<evidence type="ECO:0000256" key="2">
    <source>
        <dbReference type="ARBA" id="ARBA00036535"/>
    </source>
</evidence>
<dbReference type="GO" id="GO:0003723">
    <property type="term" value="F:RNA binding"/>
    <property type="evidence" value="ECO:0007669"/>
    <property type="project" value="UniProtKB-KW"/>
</dbReference>
<dbReference type="PROSITE" id="PS50889">
    <property type="entry name" value="S4"/>
    <property type="match status" value="1"/>
</dbReference>
<dbReference type="RefSeq" id="WP_188705688.1">
    <property type="nucleotide sequence ID" value="NZ_BMIG01000001.1"/>
</dbReference>
<evidence type="ECO:0000313" key="12">
    <source>
        <dbReference type="EMBL" id="GGA85009.1"/>
    </source>
</evidence>
<dbReference type="InterPro" id="IPR002942">
    <property type="entry name" value="S4_RNA-bd"/>
</dbReference>
<evidence type="ECO:0000256" key="4">
    <source>
        <dbReference type="ARBA" id="ARBA00039989"/>
    </source>
</evidence>
<dbReference type="Pfam" id="PF01479">
    <property type="entry name" value="S4"/>
    <property type="match status" value="1"/>
</dbReference>
<comment type="catalytic activity">
    <reaction evidence="1">
        <text>uridine(35) in tRNA(Tyr) = pseudouridine(35) in tRNA(Tyr)</text>
        <dbReference type="Rhea" id="RHEA:60556"/>
        <dbReference type="Rhea" id="RHEA-COMP:15607"/>
        <dbReference type="Rhea" id="RHEA-COMP:15608"/>
        <dbReference type="ChEBI" id="CHEBI:65314"/>
        <dbReference type="ChEBI" id="CHEBI:65315"/>
    </reaction>
</comment>
<dbReference type="PANTHER" id="PTHR47683">
    <property type="entry name" value="PSEUDOURIDINE SYNTHASE FAMILY PROTEIN-RELATED"/>
    <property type="match status" value="1"/>
</dbReference>
<dbReference type="EC" id="5.4.99.21" evidence="3"/>
<accession>A0A916S6B3</accession>